<dbReference type="InterPro" id="IPR036412">
    <property type="entry name" value="HAD-like_sf"/>
</dbReference>
<reference evidence="2 3" key="1">
    <citation type="submission" date="2016-10" db="EMBL/GenBank/DDBJ databases">
        <authorList>
            <person name="Varghese N."/>
            <person name="Submissions S."/>
        </authorList>
    </citation>
    <scope>NUCLEOTIDE SEQUENCE [LARGE SCALE GENOMIC DNA]</scope>
    <source>
        <strain evidence="3">YIM D21,KCTC 23444,ACCC 10710</strain>
    </source>
</reference>
<accession>A0A1I1TAL6</accession>
<dbReference type="SFLD" id="SFLDS00003">
    <property type="entry name" value="Haloacid_Dehalogenase"/>
    <property type="match status" value="1"/>
</dbReference>
<dbReference type="Pfam" id="PF00702">
    <property type="entry name" value="Hydrolase"/>
    <property type="match status" value="1"/>
</dbReference>
<dbReference type="OrthoDB" id="9785638at2"/>
<evidence type="ECO:0000313" key="2">
    <source>
        <dbReference type="EMBL" id="SFD55639.1"/>
    </source>
</evidence>
<evidence type="ECO:0000256" key="1">
    <source>
        <dbReference type="ARBA" id="ARBA00022801"/>
    </source>
</evidence>
<dbReference type="GO" id="GO:0016787">
    <property type="term" value="F:hydrolase activity"/>
    <property type="evidence" value="ECO:0007669"/>
    <property type="project" value="UniProtKB-KW"/>
</dbReference>
<proteinExistence type="predicted"/>
<gene>
    <name evidence="2" type="ORF">SAMN04515678_101556</name>
</gene>
<dbReference type="InterPro" id="IPR051540">
    <property type="entry name" value="S-2-haloacid_dehalogenase"/>
</dbReference>
<dbReference type="InterPro" id="IPR023214">
    <property type="entry name" value="HAD_sf"/>
</dbReference>
<dbReference type="EMBL" id="FOMS01000001">
    <property type="protein sequence ID" value="SFD55639.1"/>
    <property type="molecule type" value="Genomic_DNA"/>
</dbReference>
<dbReference type="PANTHER" id="PTHR43316">
    <property type="entry name" value="HYDROLASE, HALOACID DELAHOGENASE-RELATED"/>
    <property type="match status" value="1"/>
</dbReference>
<dbReference type="PANTHER" id="PTHR43316:SF3">
    <property type="entry name" value="HALOACID DEHALOGENASE, TYPE II (AFU_ORTHOLOGUE AFUA_2G07750)-RELATED"/>
    <property type="match status" value="1"/>
</dbReference>
<organism evidence="2 3">
    <name type="scientific">Roseivivax sediminis</name>
    <dbReference type="NCBI Taxonomy" id="936889"/>
    <lineage>
        <taxon>Bacteria</taxon>
        <taxon>Pseudomonadati</taxon>
        <taxon>Pseudomonadota</taxon>
        <taxon>Alphaproteobacteria</taxon>
        <taxon>Rhodobacterales</taxon>
        <taxon>Roseobacteraceae</taxon>
        <taxon>Roseivivax</taxon>
    </lineage>
</organism>
<keyword evidence="3" id="KW-1185">Reference proteome</keyword>
<dbReference type="SFLD" id="SFLDG01129">
    <property type="entry name" value="C1.5:_HAD__Beta-PGM__Phosphata"/>
    <property type="match status" value="1"/>
</dbReference>
<dbReference type="NCBIfam" id="TIGR01493">
    <property type="entry name" value="HAD-SF-IA-v2"/>
    <property type="match status" value="1"/>
</dbReference>
<dbReference type="Gene3D" id="3.40.50.1000">
    <property type="entry name" value="HAD superfamily/HAD-like"/>
    <property type="match status" value="1"/>
</dbReference>
<dbReference type="AlphaFoldDB" id="A0A1I1TAL6"/>
<dbReference type="Proteomes" id="UP000325289">
    <property type="component" value="Unassembled WGS sequence"/>
</dbReference>
<evidence type="ECO:0000313" key="3">
    <source>
        <dbReference type="Proteomes" id="UP000325289"/>
    </source>
</evidence>
<dbReference type="Gene3D" id="1.10.150.750">
    <property type="match status" value="1"/>
</dbReference>
<dbReference type="RefSeq" id="WP_149754334.1">
    <property type="nucleotide sequence ID" value="NZ_FOMS01000001.1"/>
</dbReference>
<dbReference type="InterPro" id="IPR006439">
    <property type="entry name" value="HAD-SF_hydro_IA"/>
</dbReference>
<sequence>MATTTEAKPVTAFTYMSFDVVGTLIDFEGAIRHGLSQIAAAHGIDVDIEAALVTYRDARRQPGANRFPDDLARCYSVIAAEFGLPDTEDARRTMVTAMGDARPFPDSVEALARLGRHYKLVAMTNAQRWAFERYAEALGQPFHASFTVDDTVCEKPDPAFFRHVFDALSGEGAAPGDILHTAQSQYHDIGVSRDLGMTNVWIERRHDRAGYGGTIEPDAFTRPDYHFRALSELADAVDAALAGR</sequence>
<keyword evidence="1 2" id="KW-0378">Hydrolase</keyword>
<name>A0A1I1TAL6_9RHOB</name>
<dbReference type="SUPFAM" id="SSF56784">
    <property type="entry name" value="HAD-like"/>
    <property type="match status" value="1"/>
</dbReference>
<protein>
    <submittedName>
        <fullName evidence="2">Putative hydrolase of the HAD superfamily</fullName>
    </submittedName>
</protein>